<evidence type="ECO:0000313" key="2">
    <source>
        <dbReference type="EMBL" id="MFC4718162.1"/>
    </source>
</evidence>
<protein>
    <submittedName>
        <fullName evidence="2">Uncharacterized protein</fullName>
    </submittedName>
</protein>
<dbReference type="RefSeq" id="WP_204655074.1">
    <property type="nucleotide sequence ID" value="NZ_JAFBFD010000054.1"/>
</dbReference>
<keyword evidence="1" id="KW-0812">Transmembrane</keyword>
<keyword evidence="1" id="KW-1133">Transmembrane helix</keyword>
<dbReference type="EMBL" id="JBHSGS010000001">
    <property type="protein sequence ID" value="MFC4718162.1"/>
    <property type="molecule type" value="Genomic_DNA"/>
</dbReference>
<evidence type="ECO:0000256" key="1">
    <source>
        <dbReference type="SAM" id="Phobius"/>
    </source>
</evidence>
<keyword evidence="1" id="KW-0472">Membrane</keyword>
<proteinExistence type="predicted"/>
<name>A0ABV9MQA6_9ENTE</name>
<organism evidence="2 3">
    <name type="scientific">Enterococcus lemanii</name>
    <dbReference type="NCBI Taxonomy" id="1159752"/>
    <lineage>
        <taxon>Bacteria</taxon>
        <taxon>Bacillati</taxon>
        <taxon>Bacillota</taxon>
        <taxon>Bacilli</taxon>
        <taxon>Lactobacillales</taxon>
        <taxon>Enterococcaceae</taxon>
        <taxon>Enterococcus</taxon>
    </lineage>
</organism>
<dbReference type="Proteomes" id="UP001595969">
    <property type="component" value="Unassembled WGS sequence"/>
</dbReference>
<comment type="caution">
    <text evidence="2">The sequence shown here is derived from an EMBL/GenBank/DDBJ whole genome shotgun (WGS) entry which is preliminary data.</text>
</comment>
<evidence type="ECO:0000313" key="3">
    <source>
        <dbReference type="Proteomes" id="UP001595969"/>
    </source>
</evidence>
<keyword evidence="3" id="KW-1185">Reference proteome</keyword>
<reference evidence="3" key="1">
    <citation type="journal article" date="2019" name="Int. J. Syst. Evol. Microbiol.">
        <title>The Global Catalogue of Microorganisms (GCM) 10K type strain sequencing project: providing services to taxonomists for standard genome sequencing and annotation.</title>
        <authorList>
            <consortium name="The Broad Institute Genomics Platform"/>
            <consortium name="The Broad Institute Genome Sequencing Center for Infectious Disease"/>
            <person name="Wu L."/>
            <person name="Ma J."/>
        </authorList>
    </citation>
    <scope>NUCLEOTIDE SEQUENCE [LARGE SCALE GENOMIC DNA]</scope>
    <source>
        <strain evidence="3">CGMCC 1.19032</strain>
    </source>
</reference>
<gene>
    <name evidence="2" type="ORF">ACFO5I_00035</name>
</gene>
<accession>A0ABV9MQA6</accession>
<sequence length="228" mass="26580">MLRDNRISINKIIILSSFFVLFIFIFFQYKKAINIRNLNNQYLIATPMRDETAWDKIEKMYLEETIIQEPLTNEEFLQKAKNIIYSQSEPQKIILNNLSNYKDEDSTDEDITLIEVMMVGSPTFTRLLLSRAYKVDEPLKKDEGPFLITSTGELGLDSNTLKYSVEVTSKTDPTQWIPYLPTFNCEIQAANDLEHTKSVVFVSSKTNHFIYDSEKKHQLIEMIVPEME</sequence>
<feature type="transmembrane region" description="Helical" evidence="1">
    <location>
        <begin position="12"/>
        <end position="29"/>
    </location>
</feature>